<reference evidence="3" key="1">
    <citation type="journal article" date="2019" name="Int. J. Syst. Evol. Microbiol.">
        <title>The Global Catalogue of Microorganisms (GCM) 10K type strain sequencing project: providing services to taxonomists for standard genome sequencing and annotation.</title>
        <authorList>
            <consortium name="The Broad Institute Genomics Platform"/>
            <consortium name="The Broad Institute Genome Sequencing Center for Infectious Disease"/>
            <person name="Wu L."/>
            <person name="Ma J."/>
        </authorList>
    </citation>
    <scope>NUCLEOTIDE SEQUENCE [LARGE SCALE GENOMIC DNA]</scope>
    <source>
        <strain evidence="3">JCM 31696</strain>
    </source>
</reference>
<gene>
    <name evidence="2" type="ORF">ACFQ07_33960</name>
</gene>
<proteinExistence type="predicted"/>
<feature type="region of interest" description="Disordered" evidence="1">
    <location>
        <begin position="17"/>
        <end position="39"/>
    </location>
</feature>
<evidence type="ECO:0000256" key="1">
    <source>
        <dbReference type="SAM" id="MobiDB-lite"/>
    </source>
</evidence>
<evidence type="ECO:0000313" key="2">
    <source>
        <dbReference type="EMBL" id="MFD0857259.1"/>
    </source>
</evidence>
<dbReference type="Proteomes" id="UP001597083">
    <property type="component" value="Unassembled WGS sequence"/>
</dbReference>
<organism evidence="2 3">
    <name type="scientific">Actinomadura adrarensis</name>
    <dbReference type="NCBI Taxonomy" id="1819600"/>
    <lineage>
        <taxon>Bacteria</taxon>
        <taxon>Bacillati</taxon>
        <taxon>Actinomycetota</taxon>
        <taxon>Actinomycetes</taxon>
        <taxon>Streptosporangiales</taxon>
        <taxon>Thermomonosporaceae</taxon>
        <taxon>Actinomadura</taxon>
    </lineage>
</organism>
<evidence type="ECO:0000313" key="3">
    <source>
        <dbReference type="Proteomes" id="UP001597083"/>
    </source>
</evidence>
<dbReference type="EMBL" id="JBHTIR010004393">
    <property type="protein sequence ID" value="MFD0857259.1"/>
    <property type="molecule type" value="Genomic_DNA"/>
</dbReference>
<comment type="caution">
    <text evidence="2">The sequence shown here is derived from an EMBL/GenBank/DDBJ whole genome shotgun (WGS) entry which is preliminary data.</text>
</comment>
<accession>A0ABW3CT99</accession>
<sequence>MFLGEVMGPVGVQVTVADDGAELEDRLGSGQPPPGAGDLQAVADQMTSRSFDDAGGDRPPAGQGVVVMQVVAVAGQVADGGLQPVAPVGG</sequence>
<name>A0ABW3CT99_9ACTN</name>
<protein>
    <submittedName>
        <fullName evidence="2">Uncharacterized protein</fullName>
    </submittedName>
</protein>
<keyword evidence="3" id="KW-1185">Reference proteome</keyword>